<dbReference type="PATRIC" id="fig|1304281.5.peg.26"/>
<dbReference type="InterPro" id="IPR025309">
    <property type="entry name" value="KTSC_dom"/>
</dbReference>
<evidence type="ECO:0000313" key="3">
    <source>
        <dbReference type="Proteomes" id="UP000035900"/>
    </source>
</evidence>
<dbReference type="RefSeq" id="WP_048498075.1">
    <property type="nucleotide sequence ID" value="NZ_LFNG01000001.1"/>
</dbReference>
<organism evidence="2 3">
    <name type="scientific">Chryseobacterium koreense CCUG 49689</name>
    <dbReference type="NCBI Taxonomy" id="1304281"/>
    <lineage>
        <taxon>Bacteria</taxon>
        <taxon>Pseudomonadati</taxon>
        <taxon>Bacteroidota</taxon>
        <taxon>Flavobacteriia</taxon>
        <taxon>Flavobacteriales</taxon>
        <taxon>Weeksellaceae</taxon>
        <taxon>Chryseobacterium group</taxon>
        <taxon>Chryseobacterium</taxon>
    </lineage>
</organism>
<name>A0A0J7LUC7_9FLAO</name>
<protein>
    <recommendedName>
        <fullName evidence="1">KTSC domain-containing protein</fullName>
    </recommendedName>
</protein>
<keyword evidence="3" id="KW-1185">Reference proteome</keyword>
<evidence type="ECO:0000313" key="2">
    <source>
        <dbReference type="EMBL" id="KMQ72550.1"/>
    </source>
</evidence>
<dbReference type="Proteomes" id="UP000035900">
    <property type="component" value="Unassembled WGS sequence"/>
</dbReference>
<sequence length="67" mass="7801">MPSNVIKKFSYNTEQMILTIMFVSGKVYDYFQVPFSIFEGFRSSFSKGGFLNRNIKGKFTCKQRVVI</sequence>
<comment type="caution">
    <text evidence="2">The sequence shown here is derived from an EMBL/GenBank/DDBJ whole genome shotgun (WGS) entry which is preliminary data.</text>
</comment>
<evidence type="ECO:0000259" key="1">
    <source>
        <dbReference type="Pfam" id="PF13619"/>
    </source>
</evidence>
<dbReference type="STRING" id="1304281.ACM44_00125"/>
<gene>
    <name evidence="2" type="ORF">ACM44_00125</name>
</gene>
<dbReference type="Pfam" id="PF13619">
    <property type="entry name" value="KTSC"/>
    <property type="match status" value="1"/>
</dbReference>
<reference evidence="2 3" key="1">
    <citation type="journal article" date="2004" name="Int. J. Syst. Evol. Microbiol.">
        <title>Kaistella koreensis gen. nov., sp. nov., a novel member of the Chryseobacterium-Bergeyella-Riemerella branch.</title>
        <authorList>
            <person name="Kim M.K."/>
            <person name="Im W.T."/>
            <person name="Shin Y.K."/>
            <person name="Lim J.H."/>
            <person name="Kim S.H."/>
            <person name="Lee B.C."/>
            <person name="Park M.Y."/>
            <person name="Lee K.Y."/>
            <person name="Lee S.T."/>
        </authorList>
    </citation>
    <scope>NUCLEOTIDE SEQUENCE [LARGE SCALE GENOMIC DNA]</scope>
    <source>
        <strain evidence="2 3">CCUG 49689</strain>
    </source>
</reference>
<dbReference type="AlphaFoldDB" id="A0A0J7LUC7"/>
<accession>A0A0J7LUC7</accession>
<feature type="domain" description="KTSC" evidence="1">
    <location>
        <begin position="3"/>
        <end position="59"/>
    </location>
</feature>
<dbReference type="EMBL" id="LFNG01000001">
    <property type="protein sequence ID" value="KMQ72550.1"/>
    <property type="molecule type" value="Genomic_DNA"/>
</dbReference>
<proteinExistence type="predicted"/>
<dbReference type="OrthoDB" id="8450910at2"/>